<organism evidence="1 2">
    <name type="scientific">Subtercola boreus</name>
    <dbReference type="NCBI Taxonomy" id="120213"/>
    <lineage>
        <taxon>Bacteria</taxon>
        <taxon>Bacillati</taxon>
        <taxon>Actinomycetota</taxon>
        <taxon>Actinomycetes</taxon>
        <taxon>Micrococcales</taxon>
        <taxon>Microbacteriaceae</taxon>
        <taxon>Subtercola</taxon>
    </lineage>
</organism>
<reference evidence="1 2" key="1">
    <citation type="submission" date="2017-04" db="EMBL/GenBank/DDBJ databases">
        <title>Comparative genome analysis of Subtercola boreus.</title>
        <authorList>
            <person name="Cho Y.-J."/>
            <person name="Cho A."/>
            <person name="Kim O.-S."/>
            <person name="Lee J.-I."/>
        </authorList>
    </citation>
    <scope>NUCLEOTIDE SEQUENCE [LARGE SCALE GENOMIC DNA]</scope>
    <source>
        <strain evidence="1 2">P27479</strain>
    </source>
</reference>
<gene>
    <name evidence="1" type="ORF">B7R22_17705</name>
</gene>
<accession>A0A3E0VPA0</accession>
<dbReference type="EMBL" id="NBXB01000048">
    <property type="protein sequence ID" value="RFA11802.1"/>
    <property type="molecule type" value="Genomic_DNA"/>
</dbReference>
<comment type="caution">
    <text evidence="1">The sequence shown here is derived from an EMBL/GenBank/DDBJ whole genome shotgun (WGS) entry which is preliminary data.</text>
</comment>
<evidence type="ECO:0000313" key="1">
    <source>
        <dbReference type="EMBL" id="RFA11802.1"/>
    </source>
</evidence>
<dbReference type="AlphaFoldDB" id="A0A3E0VPA0"/>
<dbReference type="Proteomes" id="UP000256541">
    <property type="component" value="Unassembled WGS sequence"/>
</dbReference>
<sequence length="485" mass="52984">MVGPFDDPEVQRLMREAGVVHRPGLAAELLQEIGPLLAEDGFDINNLEAPDLETLNAAIGRAVERRNFERFVPVGRTRQQALTILRLASEAISEGRTDTARGVIAGLQPEPVGDRPSIAHVIGVSLGLLDTWHTDPALLPVLRGIRVPAWDKQSRTAASDVLALAGKGRAFDSISGLHRRHSGKAILDGGILAVTGTLQAWAAHENTTVRDLGQTILTEKPGQAGMSSPAEDVTDPAPRTVTVVDGLEAVMRPDAIPAFRKQVRQARLDEPVPVDEEVKTEFVRPFQWFLDQVSGGGVPLTAAGYLPPAVVTKAMTELGWEKDWIGKGNREDLTIPVLDHREMMMAMRLLHRRKGVLLPTPLGRRLTGDPAGLWDHLAEYLLARPSEVEVRATEFFLLAMATPTVSTRTDYTAEVADGLWSIGWGDASGQRISADRAFHLFADPWRILRRLGAFNDDEKHRSWGTATPVGVAFARHALTRPAMEL</sequence>
<proteinExistence type="predicted"/>
<name>A0A3E0VPA0_9MICO</name>
<protein>
    <submittedName>
        <fullName evidence="1">Uncharacterized protein</fullName>
    </submittedName>
</protein>
<evidence type="ECO:0000313" key="2">
    <source>
        <dbReference type="Proteomes" id="UP000256541"/>
    </source>
</evidence>